<evidence type="ECO:0000256" key="3">
    <source>
        <dbReference type="ARBA" id="ARBA00022741"/>
    </source>
</evidence>
<keyword evidence="5" id="KW-1133">Transmembrane helix</keyword>
<reference evidence="9" key="1">
    <citation type="journal article" date="2021" name="Sci. Adv.">
        <title>The American lobster genome reveals insights on longevity, neural, and immune adaptations.</title>
        <authorList>
            <person name="Polinski J.M."/>
            <person name="Zimin A.V."/>
            <person name="Clark K.F."/>
            <person name="Kohn A.B."/>
            <person name="Sadowski N."/>
            <person name="Timp W."/>
            <person name="Ptitsyn A."/>
            <person name="Khanna P."/>
            <person name="Romanova D.Y."/>
            <person name="Williams P."/>
            <person name="Greenwood S.J."/>
            <person name="Moroz L.L."/>
            <person name="Walt D.R."/>
            <person name="Bodnar A.G."/>
        </authorList>
    </citation>
    <scope>NUCLEOTIDE SEQUENCE</scope>
    <source>
        <strain evidence="9">GMGI-L3</strain>
    </source>
</reference>
<dbReference type="AlphaFoldDB" id="A0A8J5MXH5"/>
<feature type="non-terminal residue" evidence="9">
    <location>
        <position position="169"/>
    </location>
</feature>
<dbReference type="InterPro" id="IPR003961">
    <property type="entry name" value="FN3_dom"/>
</dbReference>
<dbReference type="PANTHER" id="PTHR46877:SF14">
    <property type="entry name" value="RECEPTOR PROTEIN-TYROSINE KINASE"/>
    <property type="match status" value="1"/>
</dbReference>
<dbReference type="InterPro" id="IPR013783">
    <property type="entry name" value="Ig-like_fold"/>
</dbReference>
<keyword evidence="2" id="KW-0812">Transmembrane</keyword>
<dbReference type="EMBL" id="JAHLQT010021845">
    <property type="protein sequence ID" value="KAG7167032.1"/>
    <property type="molecule type" value="Genomic_DNA"/>
</dbReference>
<dbReference type="PANTHER" id="PTHR46877">
    <property type="entry name" value="EPH RECEPTOR A5"/>
    <property type="match status" value="1"/>
</dbReference>
<keyword evidence="7" id="KW-0675">Receptor</keyword>
<dbReference type="GO" id="GO:0005886">
    <property type="term" value="C:plasma membrane"/>
    <property type="evidence" value="ECO:0007669"/>
    <property type="project" value="TreeGrafter"/>
</dbReference>
<keyword evidence="10" id="KW-1185">Reference proteome</keyword>
<protein>
    <submittedName>
        <fullName evidence="9">Sidekick-1-like 4</fullName>
    </submittedName>
</protein>
<evidence type="ECO:0000256" key="5">
    <source>
        <dbReference type="ARBA" id="ARBA00022989"/>
    </source>
</evidence>
<dbReference type="Proteomes" id="UP000747542">
    <property type="component" value="Unassembled WGS sequence"/>
</dbReference>
<keyword evidence="4" id="KW-0067">ATP-binding</keyword>
<gene>
    <name evidence="9" type="primary">Sdk1-L4</name>
    <name evidence="9" type="ORF">Hamer_G005344</name>
</gene>
<comment type="subcellular location">
    <subcellularLocation>
        <location evidence="1">Membrane</location>
        <topology evidence="1">Single-pass membrane protein</topology>
    </subcellularLocation>
</comment>
<dbReference type="CDD" id="cd00063">
    <property type="entry name" value="FN3"/>
    <property type="match status" value="1"/>
</dbReference>
<proteinExistence type="predicted"/>
<feature type="domain" description="Fibronectin type-III" evidence="8">
    <location>
        <begin position="91"/>
        <end position="169"/>
    </location>
</feature>
<dbReference type="PRINTS" id="PR00014">
    <property type="entry name" value="FNTYPEIII"/>
</dbReference>
<dbReference type="SMART" id="SM00060">
    <property type="entry name" value="FN3"/>
    <property type="match status" value="1"/>
</dbReference>
<organism evidence="9 10">
    <name type="scientific">Homarus americanus</name>
    <name type="common">American lobster</name>
    <dbReference type="NCBI Taxonomy" id="6706"/>
    <lineage>
        <taxon>Eukaryota</taxon>
        <taxon>Metazoa</taxon>
        <taxon>Ecdysozoa</taxon>
        <taxon>Arthropoda</taxon>
        <taxon>Crustacea</taxon>
        <taxon>Multicrustacea</taxon>
        <taxon>Malacostraca</taxon>
        <taxon>Eumalacostraca</taxon>
        <taxon>Eucarida</taxon>
        <taxon>Decapoda</taxon>
        <taxon>Pleocyemata</taxon>
        <taxon>Astacidea</taxon>
        <taxon>Nephropoidea</taxon>
        <taxon>Nephropidae</taxon>
        <taxon>Homarus</taxon>
    </lineage>
</organism>
<dbReference type="PROSITE" id="PS50853">
    <property type="entry name" value="FN3"/>
    <property type="match status" value="1"/>
</dbReference>
<dbReference type="GO" id="GO:0005524">
    <property type="term" value="F:ATP binding"/>
    <property type="evidence" value="ECO:0007669"/>
    <property type="project" value="UniProtKB-KW"/>
</dbReference>
<dbReference type="InterPro" id="IPR036116">
    <property type="entry name" value="FN3_sf"/>
</dbReference>
<dbReference type="SUPFAM" id="SSF49265">
    <property type="entry name" value="Fibronectin type III"/>
    <property type="match status" value="1"/>
</dbReference>
<evidence type="ECO:0000256" key="2">
    <source>
        <dbReference type="ARBA" id="ARBA00022692"/>
    </source>
</evidence>
<evidence type="ECO:0000313" key="10">
    <source>
        <dbReference type="Proteomes" id="UP000747542"/>
    </source>
</evidence>
<comment type="caution">
    <text evidence="9">The sequence shown here is derived from an EMBL/GenBank/DDBJ whole genome shotgun (WGS) entry which is preliminary data.</text>
</comment>
<evidence type="ECO:0000256" key="4">
    <source>
        <dbReference type="ARBA" id="ARBA00022840"/>
    </source>
</evidence>
<keyword evidence="3" id="KW-0547">Nucleotide-binding</keyword>
<evidence type="ECO:0000259" key="8">
    <source>
        <dbReference type="PROSITE" id="PS50853"/>
    </source>
</evidence>
<evidence type="ECO:0000256" key="1">
    <source>
        <dbReference type="ARBA" id="ARBA00004167"/>
    </source>
</evidence>
<dbReference type="InterPro" id="IPR050449">
    <property type="entry name" value="Ephrin_rcpt_TKs"/>
</dbReference>
<evidence type="ECO:0000256" key="7">
    <source>
        <dbReference type="ARBA" id="ARBA00023170"/>
    </source>
</evidence>
<name>A0A8J5MXH5_HOMAM</name>
<evidence type="ECO:0000256" key="6">
    <source>
        <dbReference type="ARBA" id="ARBA00023136"/>
    </source>
</evidence>
<accession>A0A8J5MXH5</accession>
<dbReference type="Gene3D" id="2.60.40.10">
    <property type="entry name" value="Immunoglobulins"/>
    <property type="match status" value="1"/>
</dbReference>
<evidence type="ECO:0000313" key="9">
    <source>
        <dbReference type="EMBL" id="KAG7167032.1"/>
    </source>
</evidence>
<sequence>MTLIPTSRTQAKVMDQSSQLFVNWTAAQGVGSPGAPSVRVMVVVQIHHLAEHTITQLRPGPPTTCVWPPTKTEYNNDKCTNTTTDEDKPGPPVIMSVEPAPSSSLRVSWSTPEKPNGVITNYTITWTWEGHMDHTITPDNTYTTTDLLPCTTYSVTVRAATSKGYGPES</sequence>
<dbReference type="Pfam" id="PF00041">
    <property type="entry name" value="fn3"/>
    <property type="match status" value="1"/>
</dbReference>
<keyword evidence="6" id="KW-0472">Membrane</keyword>